<keyword evidence="2" id="KW-1185">Reference proteome</keyword>
<proteinExistence type="predicted"/>
<evidence type="ECO:0000313" key="1">
    <source>
        <dbReference type="EMBL" id="CAB1369187.1"/>
    </source>
</evidence>
<gene>
    <name evidence="1" type="ORF">DENOEST_2022</name>
</gene>
<evidence type="ECO:0000313" key="2">
    <source>
        <dbReference type="Proteomes" id="UP000515733"/>
    </source>
</evidence>
<reference evidence="1 2" key="1">
    <citation type="submission" date="2020-03" db="EMBL/GenBank/DDBJ databases">
        <authorList>
            <consortium name="Genoscope - CEA"/>
            <person name="William W."/>
        </authorList>
    </citation>
    <scope>NUCLEOTIDE SEQUENCE [LARGE SCALE GENOMIC DNA]</scope>
    <source>
        <strain evidence="2">DSM 16959</strain>
    </source>
</reference>
<protein>
    <submittedName>
        <fullName evidence="1">Uncharacterized protein</fullName>
    </submittedName>
</protein>
<dbReference type="Proteomes" id="UP000515733">
    <property type="component" value="Chromosome"/>
</dbReference>
<accession>A0A6S6XWD7</accession>
<dbReference type="KEGG" id="doe:DENOEST_2022"/>
<sequence length="27" mass="3131">MRRSGRISEIDPKRAPFENLVPDFLVS</sequence>
<dbReference type="EMBL" id="LR778301">
    <property type="protein sequence ID" value="CAB1369187.1"/>
    <property type="molecule type" value="Genomic_DNA"/>
</dbReference>
<organism evidence="1 2">
    <name type="scientific">Denitratisoma oestradiolicum</name>
    <dbReference type="NCBI Taxonomy" id="311182"/>
    <lineage>
        <taxon>Bacteria</taxon>
        <taxon>Pseudomonadati</taxon>
        <taxon>Pseudomonadota</taxon>
        <taxon>Betaproteobacteria</taxon>
        <taxon>Nitrosomonadales</taxon>
        <taxon>Sterolibacteriaceae</taxon>
        <taxon>Denitratisoma</taxon>
    </lineage>
</organism>
<name>A0A6S6XWD7_9PROT</name>
<dbReference type="AlphaFoldDB" id="A0A6S6XWD7"/>